<evidence type="ECO:0000313" key="2">
    <source>
        <dbReference type="Proteomes" id="UP000184480"/>
    </source>
</evidence>
<name>A0A1M5GKJ2_9BACT</name>
<dbReference type="AlphaFoldDB" id="A0A1M5GKJ2"/>
<dbReference type="Proteomes" id="UP000184480">
    <property type="component" value="Unassembled WGS sequence"/>
</dbReference>
<organism evidence="1 2">
    <name type="scientific">Dysgonomonas macrotermitis</name>
    <dbReference type="NCBI Taxonomy" id="1346286"/>
    <lineage>
        <taxon>Bacteria</taxon>
        <taxon>Pseudomonadati</taxon>
        <taxon>Bacteroidota</taxon>
        <taxon>Bacteroidia</taxon>
        <taxon>Bacteroidales</taxon>
        <taxon>Dysgonomonadaceae</taxon>
        <taxon>Dysgonomonas</taxon>
    </lineage>
</organism>
<evidence type="ECO:0000313" key="1">
    <source>
        <dbReference type="EMBL" id="SHG04229.1"/>
    </source>
</evidence>
<gene>
    <name evidence="1" type="ORF">SAMN05444362_11446</name>
</gene>
<reference evidence="2" key="1">
    <citation type="submission" date="2016-11" db="EMBL/GenBank/DDBJ databases">
        <authorList>
            <person name="Varghese N."/>
            <person name="Submissions S."/>
        </authorList>
    </citation>
    <scope>NUCLEOTIDE SEQUENCE [LARGE SCALE GENOMIC DNA]</scope>
    <source>
        <strain evidence="2">DSM 27370</strain>
    </source>
</reference>
<proteinExistence type="predicted"/>
<accession>A0A1M5GKJ2</accession>
<dbReference type="EMBL" id="FQUC01000014">
    <property type="protein sequence ID" value="SHG04229.1"/>
    <property type="molecule type" value="Genomic_DNA"/>
</dbReference>
<sequence length="45" mass="5400">MSNRIIIEKRWLSETEARIYTTFCTDTLRDARDRNKLPFRKSGIP</sequence>
<dbReference type="STRING" id="1346286.SAMN05444362_11446"/>
<keyword evidence="2" id="KW-1185">Reference proteome</keyword>
<protein>
    <submittedName>
        <fullName evidence="1">Uncharacterized protein</fullName>
    </submittedName>
</protein>